<feature type="binding site" evidence="4">
    <location>
        <begin position="264"/>
        <end position="265"/>
    </location>
    <ligand>
        <name>ATP</name>
        <dbReference type="ChEBI" id="CHEBI:30616"/>
    </ligand>
</feature>
<dbReference type="InterPro" id="IPR054350">
    <property type="entry name" value="PurT/PurK_preATP-grasp"/>
</dbReference>
<reference evidence="8" key="1">
    <citation type="journal article" date="2019" name="Int. J. Syst. Evol. Microbiol.">
        <title>The Global Catalogue of Microorganisms (GCM) 10K type strain sequencing project: providing services to taxonomists for standard genome sequencing and annotation.</title>
        <authorList>
            <consortium name="The Broad Institute Genomics Platform"/>
            <consortium name="The Broad Institute Genome Sequencing Center for Infectious Disease"/>
            <person name="Wu L."/>
            <person name="Ma J."/>
        </authorList>
    </citation>
    <scope>NUCLEOTIDE SEQUENCE [LARGE SCALE GENOMIC DNA]</scope>
    <source>
        <strain evidence="8">KCTC 22245</strain>
    </source>
</reference>
<evidence type="ECO:0000256" key="3">
    <source>
        <dbReference type="ARBA" id="ARBA00022840"/>
    </source>
</evidence>
<dbReference type="Gene3D" id="3.30.470.20">
    <property type="entry name" value="ATP-grasp fold, B domain"/>
    <property type="match status" value="1"/>
</dbReference>
<dbReference type="SUPFAM" id="SSF56059">
    <property type="entry name" value="Glutathione synthetase ATP-binding domain-like"/>
    <property type="match status" value="1"/>
</dbReference>
<protein>
    <recommendedName>
        <fullName evidence="4 5">N5-carboxyaminoimidazole ribonucleotide synthase</fullName>
        <shortName evidence="4 5">N5-CAIR synthase</shortName>
        <ecNumber evidence="4 5">6.3.4.18</ecNumber>
    </recommendedName>
    <alternativeName>
        <fullName evidence="4 5">5-(carboxyamino)imidazole ribonucleotide synthetase</fullName>
    </alternativeName>
</protein>
<dbReference type="Gene3D" id="3.40.50.20">
    <property type="match status" value="1"/>
</dbReference>
<evidence type="ECO:0000256" key="5">
    <source>
        <dbReference type="RuleBase" id="RU361200"/>
    </source>
</evidence>
<name>A0ABV7MFR3_9PROT</name>
<feature type="binding site" evidence="4">
    <location>
        <position position="145"/>
    </location>
    <ligand>
        <name>ATP</name>
        <dbReference type="ChEBI" id="CHEBI:30616"/>
    </ligand>
</feature>
<dbReference type="EMBL" id="JBHRVA010000003">
    <property type="protein sequence ID" value="MFC3303585.1"/>
    <property type="molecule type" value="Genomic_DNA"/>
</dbReference>
<evidence type="ECO:0000313" key="7">
    <source>
        <dbReference type="EMBL" id="MFC3303585.1"/>
    </source>
</evidence>
<dbReference type="InterPro" id="IPR011054">
    <property type="entry name" value="Rudment_hybrid_motif"/>
</dbReference>
<feature type="binding site" evidence="4">
    <location>
        <position position="106"/>
    </location>
    <ligand>
        <name>ATP</name>
        <dbReference type="ChEBI" id="CHEBI:30616"/>
    </ligand>
</feature>
<feature type="binding site" evidence="4">
    <location>
        <position position="211"/>
    </location>
    <ligand>
        <name>ATP</name>
        <dbReference type="ChEBI" id="CHEBI:30616"/>
    </ligand>
</feature>
<dbReference type="NCBIfam" id="NF004679">
    <property type="entry name" value="PRK06019.1-5"/>
    <property type="match status" value="1"/>
</dbReference>
<sequence length="354" mass="38640">MLEPGRTIGILGVGQLGRMLASAAAKLGFKVAVYGPEVEKSPAGQFATIRVDGAYEDAAAVEAFARGCDVVTYEFENVPASTAAAVTKAGVELRPNARALEASQERVREKNLFRKLKIGTVDFWPIADARDLAKALPKAGPSILKTCRFGYDGKGQARLQGDEDPEAVLAELGGGPWILEAMARFEREVSLVAARSVHGEIAYFDLCENQHKHGILARSVIPAEASASVKEQAREAVRKVLEHLDYIGVLTVEFFDCDGTLLANEMAPRVHNSGHHTLEACSVSQFEQQIRAVAGWPLRDAETVRPMEMLNLIGEEIEAWDELAADPEVDLTLYGKREARPGRKMGHAVRPWRK</sequence>
<feature type="domain" description="ATP-grasp" evidence="6">
    <location>
        <begin position="110"/>
        <end position="294"/>
    </location>
</feature>
<evidence type="ECO:0000256" key="4">
    <source>
        <dbReference type="HAMAP-Rule" id="MF_01928"/>
    </source>
</evidence>
<keyword evidence="1 4" id="KW-0547">Nucleotide-binding</keyword>
<dbReference type="PROSITE" id="PS50975">
    <property type="entry name" value="ATP_GRASP"/>
    <property type="match status" value="1"/>
</dbReference>
<comment type="caution">
    <text evidence="4">Lacks conserved residue(s) required for the propagation of feature annotation.</text>
</comment>
<comment type="pathway">
    <text evidence="4 5">Purine metabolism; IMP biosynthesis via de novo pathway; 5-amino-1-(5-phospho-D-ribosyl)imidazole-4-carboxylate from 5-amino-1-(5-phospho-D-ribosyl)imidazole (N5-CAIR route): step 1/2.</text>
</comment>
<dbReference type="Proteomes" id="UP001595607">
    <property type="component" value="Unassembled WGS sequence"/>
</dbReference>
<evidence type="ECO:0000259" key="6">
    <source>
        <dbReference type="PROSITE" id="PS50975"/>
    </source>
</evidence>
<dbReference type="NCBIfam" id="TIGR01161">
    <property type="entry name" value="purK"/>
    <property type="match status" value="1"/>
</dbReference>
<feature type="binding site" evidence="4">
    <location>
        <begin position="150"/>
        <end position="156"/>
    </location>
    <ligand>
        <name>ATP</name>
        <dbReference type="ChEBI" id="CHEBI:30616"/>
    </ligand>
</feature>
<dbReference type="Pfam" id="PF22660">
    <property type="entry name" value="RS_preATP-grasp-like"/>
    <property type="match status" value="1"/>
</dbReference>
<organism evidence="7 8">
    <name type="scientific">Parvularcula lutaonensis</name>
    <dbReference type="NCBI Taxonomy" id="491923"/>
    <lineage>
        <taxon>Bacteria</taxon>
        <taxon>Pseudomonadati</taxon>
        <taxon>Pseudomonadota</taxon>
        <taxon>Alphaproteobacteria</taxon>
        <taxon>Parvularculales</taxon>
        <taxon>Parvularculaceae</taxon>
        <taxon>Parvularcula</taxon>
    </lineage>
</organism>
<dbReference type="Pfam" id="PF02222">
    <property type="entry name" value="ATP-grasp"/>
    <property type="match status" value="1"/>
</dbReference>
<comment type="subunit">
    <text evidence="4 5">Homodimer.</text>
</comment>
<keyword evidence="2 4" id="KW-0658">Purine biosynthesis</keyword>
<comment type="function">
    <text evidence="4">Catalyzes the ATP-dependent conversion of 5-aminoimidazole ribonucleotide (AIR) and HCO(3)(-) to N5-carboxyaminoimidazole ribonucleotide (N5-CAIR).</text>
</comment>
<gene>
    <name evidence="4 5" type="primary">purK</name>
    <name evidence="7" type="ORF">ACFONP_12680</name>
</gene>
<dbReference type="SUPFAM" id="SSF52440">
    <property type="entry name" value="PreATP-grasp domain"/>
    <property type="match status" value="1"/>
</dbReference>
<dbReference type="Gene3D" id="3.30.1490.20">
    <property type="entry name" value="ATP-grasp fold, A domain"/>
    <property type="match status" value="1"/>
</dbReference>
<comment type="function">
    <text evidence="5">Catalyzes the ATP-dependent conversion of 5-aminoimidazole ribonucleotide (AIR) and HCO(3)- to N5-carboxyaminoimidazole ribonucleotide (N5-CAIR).</text>
</comment>
<dbReference type="InterPro" id="IPR003135">
    <property type="entry name" value="ATP-grasp_carboxylate-amine"/>
</dbReference>
<dbReference type="PANTHER" id="PTHR11609:SF5">
    <property type="entry name" value="PHOSPHORIBOSYLAMINOIMIDAZOLE CARBOXYLASE"/>
    <property type="match status" value="1"/>
</dbReference>
<dbReference type="GO" id="GO:0034028">
    <property type="term" value="F:5-(carboxyamino)imidazole ribonucleotide synthase activity"/>
    <property type="evidence" value="ECO:0007669"/>
    <property type="project" value="UniProtKB-EC"/>
</dbReference>
<proteinExistence type="inferred from homology"/>
<dbReference type="InterPro" id="IPR011761">
    <property type="entry name" value="ATP-grasp"/>
</dbReference>
<dbReference type="InterPro" id="IPR013815">
    <property type="entry name" value="ATP_grasp_subdomain_1"/>
</dbReference>
<comment type="catalytic activity">
    <reaction evidence="4 5">
        <text>5-amino-1-(5-phospho-beta-D-ribosyl)imidazole + hydrogencarbonate + ATP = 5-carboxyamino-1-(5-phospho-D-ribosyl)imidazole + ADP + phosphate + 2 H(+)</text>
        <dbReference type="Rhea" id="RHEA:19317"/>
        <dbReference type="ChEBI" id="CHEBI:15378"/>
        <dbReference type="ChEBI" id="CHEBI:17544"/>
        <dbReference type="ChEBI" id="CHEBI:30616"/>
        <dbReference type="ChEBI" id="CHEBI:43474"/>
        <dbReference type="ChEBI" id="CHEBI:58730"/>
        <dbReference type="ChEBI" id="CHEBI:137981"/>
        <dbReference type="ChEBI" id="CHEBI:456216"/>
        <dbReference type="EC" id="6.3.4.18"/>
    </reaction>
</comment>
<dbReference type="InterPro" id="IPR016185">
    <property type="entry name" value="PreATP-grasp_dom_sf"/>
</dbReference>
<keyword evidence="3 4" id="KW-0067">ATP-binding</keyword>
<dbReference type="EC" id="6.3.4.18" evidence="4 5"/>
<dbReference type="NCBIfam" id="NF004676">
    <property type="entry name" value="PRK06019.1-2"/>
    <property type="match status" value="1"/>
</dbReference>
<keyword evidence="8" id="KW-1185">Reference proteome</keyword>
<accession>A0ABV7MFR3</accession>
<comment type="caution">
    <text evidence="7">The sequence shown here is derived from an EMBL/GenBank/DDBJ whole genome shotgun (WGS) entry which is preliminary data.</text>
</comment>
<dbReference type="Pfam" id="PF17769">
    <property type="entry name" value="PurK_C"/>
    <property type="match status" value="1"/>
</dbReference>
<comment type="similarity">
    <text evidence="4 5">Belongs to the PurK/PurT family.</text>
</comment>
<feature type="binding site" evidence="4">
    <location>
        <position position="188"/>
    </location>
    <ligand>
        <name>ATP</name>
        <dbReference type="ChEBI" id="CHEBI:30616"/>
    </ligand>
</feature>
<dbReference type="HAMAP" id="MF_01928">
    <property type="entry name" value="PurK"/>
    <property type="match status" value="1"/>
</dbReference>
<evidence type="ECO:0000256" key="1">
    <source>
        <dbReference type="ARBA" id="ARBA00022741"/>
    </source>
</evidence>
<keyword evidence="4 5" id="KW-0436">Ligase</keyword>
<dbReference type="RefSeq" id="WP_189576276.1">
    <property type="nucleotide sequence ID" value="NZ_BMXU01000002.1"/>
</dbReference>
<dbReference type="SUPFAM" id="SSF51246">
    <property type="entry name" value="Rudiment single hybrid motif"/>
    <property type="match status" value="1"/>
</dbReference>
<dbReference type="InterPro" id="IPR040686">
    <property type="entry name" value="PurK_C"/>
</dbReference>
<evidence type="ECO:0000313" key="8">
    <source>
        <dbReference type="Proteomes" id="UP001595607"/>
    </source>
</evidence>
<dbReference type="InterPro" id="IPR005875">
    <property type="entry name" value="PurK"/>
</dbReference>
<dbReference type="PANTHER" id="PTHR11609">
    <property type="entry name" value="PURINE BIOSYNTHESIS PROTEIN 6/7, PUR6/7"/>
    <property type="match status" value="1"/>
</dbReference>
<evidence type="ECO:0000256" key="2">
    <source>
        <dbReference type="ARBA" id="ARBA00022755"/>
    </source>
</evidence>